<organism evidence="1 2">
    <name type="scientific">Lichtheimia ornata</name>
    <dbReference type="NCBI Taxonomy" id="688661"/>
    <lineage>
        <taxon>Eukaryota</taxon>
        <taxon>Fungi</taxon>
        <taxon>Fungi incertae sedis</taxon>
        <taxon>Mucoromycota</taxon>
        <taxon>Mucoromycotina</taxon>
        <taxon>Mucoromycetes</taxon>
        <taxon>Mucorales</taxon>
        <taxon>Lichtheimiaceae</taxon>
        <taxon>Lichtheimia</taxon>
    </lineage>
</organism>
<name>A0AAD7UWC7_9FUNG</name>
<proteinExistence type="predicted"/>
<dbReference type="Gene3D" id="1.25.40.10">
    <property type="entry name" value="Tetratricopeptide repeat domain"/>
    <property type="match status" value="1"/>
</dbReference>
<dbReference type="InterPro" id="IPR011990">
    <property type="entry name" value="TPR-like_helical_dom_sf"/>
</dbReference>
<dbReference type="GeneID" id="83217398"/>
<dbReference type="SUPFAM" id="SSF48452">
    <property type="entry name" value="TPR-like"/>
    <property type="match status" value="1"/>
</dbReference>
<dbReference type="EMBL" id="JARTCD010000063">
    <property type="protein sequence ID" value="KAJ8654298.1"/>
    <property type="molecule type" value="Genomic_DNA"/>
</dbReference>
<protein>
    <submittedName>
        <fullName evidence="1">Uncharacterized protein</fullName>
    </submittedName>
</protein>
<accession>A0AAD7UWC7</accession>
<dbReference type="RefSeq" id="XP_058339212.1">
    <property type="nucleotide sequence ID" value="XM_058489977.1"/>
</dbReference>
<evidence type="ECO:0000313" key="2">
    <source>
        <dbReference type="Proteomes" id="UP001234581"/>
    </source>
</evidence>
<keyword evidence="2" id="KW-1185">Reference proteome</keyword>
<comment type="caution">
    <text evidence="1">The sequence shown here is derived from an EMBL/GenBank/DDBJ whole genome shotgun (WGS) entry which is preliminary data.</text>
</comment>
<evidence type="ECO:0000313" key="1">
    <source>
        <dbReference type="EMBL" id="KAJ8654298.1"/>
    </source>
</evidence>
<sequence length="313" mass="35725">MTKWSQQLYNEPIVSVKHKNHNSTITQSSIELQQCVDRQVELLYDRAMALSACAQFHKALQDATAIQALAPLSSLGYYAAGYLYMHYGYQQQAIHVLNHGLKIVSDPTHHQRLQSARQDATKRLSMRIDFISKLPFDIVSSHIIPREMTIPSNDAFSYLHVCKTWRERALQSTMLQCNAHEGINERSLVKITEYSQHIGHLSLREFEGFPFGFFLTTRFNCLRSLDVQLIFSSHCAALSELFLHVGHTLEDVILILDNTLILDWIPLSVLLTYCPNLVSLQSNWITTRGSALPDKSYPKVKKLIIEDTPPTRT</sequence>
<reference evidence="1 2" key="1">
    <citation type="submission" date="2023-03" db="EMBL/GenBank/DDBJ databases">
        <title>Genome sequence of Lichtheimia ornata CBS 291.66.</title>
        <authorList>
            <person name="Mohabir J.T."/>
            <person name="Shea T.P."/>
            <person name="Kurbessoian T."/>
            <person name="Berby B."/>
            <person name="Fontaine J."/>
            <person name="Livny J."/>
            <person name="Gnirke A."/>
            <person name="Stajich J.E."/>
            <person name="Cuomo C.A."/>
        </authorList>
    </citation>
    <scope>NUCLEOTIDE SEQUENCE [LARGE SCALE GENOMIC DNA]</scope>
    <source>
        <strain evidence="1">CBS 291.66</strain>
    </source>
</reference>
<gene>
    <name evidence="1" type="ORF">O0I10_009993</name>
</gene>
<dbReference type="AlphaFoldDB" id="A0AAD7UWC7"/>
<dbReference type="Proteomes" id="UP001234581">
    <property type="component" value="Unassembled WGS sequence"/>
</dbReference>